<dbReference type="AlphaFoldDB" id="A0A183IMK1"/>
<keyword evidence="3" id="KW-1185">Reference proteome</keyword>
<accession>A0A183IMK1</accession>
<evidence type="ECO:0000313" key="2">
    <source>
        <dbReference type="EMBL" id="VDP05544.1"/>
    </source>
</evidence>
<name>A0A183IMK1_9BILA</name>
<dbReference type="Proteomes" id="UP000270296">
    <property type="component" value="Unassembled WGS sequence"/>
</dbReference>
<proteinExistence type="predicted"/>
<dbReference type="OrthoDB" id="70376at2759"/>
<reference evidence="4" key="1">
    <citation type="submission" date="2016-06" db="UniProtKB">
        <authorList>
            <consortium name="WormBaseParasite"/>
        </authorList>
    </citation>
    <scope>IDENTIFICATION</scope>
</reference>
<evidence type="ECO:0000313" key="4">
    <source>
        <dbReference type="WBParaSite" id="SBAD_0000504501-mRNA-1"/>
    </source>
</evidence>
<dbReference type="WBParaSite" id="SBAD_0000504501-mRNA-1">
    <property type="protein sequence ID" value="SBAD_0000504501-mRNA-1"/>
    <property type="gene ID" value="SBAD_0000504501"/>
</dbReference>
<feature type="region of interest" description="Disordered" evidence="1">
    <location>
        <begin position="62"/>
        <end position="85"/>
    </location>
</feature>
<organism evidence="4">
    <name type="scientific">Soboliphyme baturini</name>
    <dbReference type="NCBI Taxonomy" id="241478"/>
    <lineage>
        <taxon>Eukaryota</taxon>
        <taxon>Metazoa</taxon>
        <taxon>Ecdysozoa</taxon>
        <taxon>Nematoda</taxon>
        <taxon>Enoplea</taxon>
        <taxon>Dorylaimia</taxon>
        <taxon>Dioctophymatida</taxon>
        <taxon>Dioctophymatoidea</taxon>
        <taxon>Soboliphymatidae</taxon>
        <taxon>Soboliphyme</taxon>
    </lineage>
</organism>
<dbReference type="EMBL" id="UZAM01008588">
    <property type="protein sequence ID" value="VDP05544.1"/>
    <property type="molecule type" value="Genomic_DNA"/>
</dbReference>
<evidence type="ECO:0000256" key="1">
    <source>
        <dbReference type="SAM" id="MobiDB-lite"/>
    </source>
</evidence>
<reference evidence="2 3" key="2">
    <citation type="submission" date="2018-11" db="EMBL/GenBank/DDBJ databases">
        <authorList>
            <consortium name="Pathogen Informatics"/>
        </authorList>
    </citation>
    <scope>NUCLEOTIDE SEQUENCE [LARGE SCALE GENOMIC DNA]</scope>
</reference>
<protein>
    <submittedName>
        <fullName evidence="4">SH3 domain-containing protein</fullName>
    </submittedName>
</protein>
<feature type="compositionally biased region" description="Basic and acidic residues" evidence="1">
    <location>
        <begin position="62"/>
        <end position="71"/>
    </location>
</feature>
<sequence length="167" mass="18754">MPVRKLRRRANDPLPFSERKMKKSNPVISYALDACKIADDLKKICSNSRFSKADHSSAVDLHMSGDSETSEKQTAFGSDEKNVTESDTRMTTNLVSVDGGKLVYSSKCYTRGQLVTLETVNDDPKPVFIQSISMKEVCFRSAKEKKKMLVPIEELQNGNYVLRPSQN</sequence>
<gene>
    <name evidence="2" type="ORF">SBAD_LOCUS4847</name>
</gene>
<evidence type="ECO:0000313" key="3">
    <source>
        <dbReference type="Proteomes" id="UP000270296"/>
    </source>
</evidence>